<dbReference type="InterPro" id="IPR036396">
    <property type="entry name" value="Cyt_P450_sf"/>
</dbReference>
<dbReference type="SUPFAM" id="SSF48264">
    <property type="entry name" value="Cytochrome P450"/>
    <property type="match status" value="1"/>
</dbReference>
<comment type="cofactor">
    <cofactor evidence="1 14">
        <name>heme</name>
        <dbReference type="ChEBI" id="CHEBI:30413"/>
    </cofactor>
</comment>
<sequence>MLALILGVVTIFLYYWWKWTAKLRRLKATTKLPPIYPGALPILGHAHLLVGNTTHLWNILKKFTMASLERGGVMCGFIGSDIYYLISDPEDSVTAANACLQKHFAYDFGKPWMGEGLVLASGPTWRRHRKLLNPAFNLQVLDSFLGVFNEQARRQVKHFDAEVGRGEFDHLATLKYIALETVCLTAFGITADEDKEFNKLYMHSVDQILNIIALRFQNFWLQSEFIYSFTDLKKREDQVVKVLNAMSNTVIKRKKEQLKTIPRAEWEEQRKTTGIKCKALMDLLIELSEENTLTDKEIREEVDTAIVASYDTTSCLLAYIMMLLGTYPETQEKMYNEMVEIFEGTDRDLMKDDLPKMVYTDAVIKETLRLYPTAPVVLRYVDKDVQLKDYVMPAGSQCALLIYGVHYHPSWGPDVEKFRPERWLDPNNVPNPNMFAGFSIGKRACMGRTFATLSMKTTLSHVLRRFKITADISQLKLKIDFLLKPVSGSLISIERRD</sequence>
<evidence type="ECO:0000256" key="5">
    <source>
        <dbReference type="ARBA" id="ARBA00010617"/>
    </source>
</evidence>
<dbReference type="InterPro" id="IPR017972">
    <property type="entry name" value="Cyt_P450_CS"/>
</dbReference>
<evidence type="ECO:0000256" key="13">
    <source>
        <dbReference type="ARBA" id="ARBA00023136"/>
    </source>
</evidence>
<dbReference type="GO" id="GO:0004497">
    <property type="term" value="F:monooxygenase activity"/>
    <property type="evidence" value="ECO:0007669"/>
    <property type="project" value="UniProtKB-KW"/>
</dbReference>
<name>A0A8S0Z6U3_ARCPL</name>
<feature type="binding site" description="axial binding residue" evidence="14">
    <location>
        <position position="445"/>
    </location>
    <ligand>
        <name>heme</name>
        <dbReference type="ChEBI" id="CHEBI:30413"/>
    </ligand>
    <ligandPart>
        <name>Fe</name>
        <dbReference type="ChEBI" id="CHEBI:18248"/>
    </ligandPart>
</feature>
<evidence type="ECO:0000256" key="1">
    <source>
        <dbReference type="ARBA" id="ARBA00001971"/>
    </source>
</evidence>
<evidence type="ECO:0000256" key="14">
    <source>
        <dbReference type="PIRSR" id="PIRSR602401-1"/>
    </source>
</evidence>
<evidence type="ECO:0000256" key="4">
    <source>
        <dbReference type="ARBA" id="ARBA00004406"/>
    </source>
</evidence>
<evidence type="ECO:0000256" key="6">
    <source>
        <dbReference type="ARBA" id="ARBA00022617"/>
    </source>
</evidence>
<reference evidence="16 17" key="1">
    <citation type="submission" date="2020-04" db="EMBL/GenBank/DDBJ databases">
        <authorList>
            <person name="Wallbank WR R."/>
            <person name="Pardo Diaz C."/>
            <person name="Kozak K."/>
            <person name="Martin S."/>
            <person name="Jiggins C."/>
            <person name="Moest M."/>
            <person name="Warren A I."/>
            <person name="Byers J.R.P. K."/>
            <person name="Montejo-Kovacevich G."/>
            <person name="Yen C E."/>
        </authorList>
    </citation>
    <scope>NUCLEOTIDE SEQUENCE [LARGE SCALE GENOMIC DNA]</scope>
</reference>
<keyword evidence="8" id="KW-0256">Endoplasmic reticulum</keyword>
<keyword evidence="10 15" id="KW-0560">Oxidoreductase</keyword>
<evidence type="ECO:0000313" key="16">
    <source>
        <dbReference type="EMBL" id="CAB3227551.1"/>
    </source>
</evidence>
<organism evidence="16 17">
    <name type="scientific">Arctia plantaginis</name>
    <name type="common">Wood tiger moth</name>
    <name type="synonym">Phalaena plantaginis</name>
    <dbReference type="NCBI Taxonomy" id="874455"/>
    <lineage>
        <taxon>Eukaryota</taxon>
        <taxon>Metazoa</taxon>
        <taxon>Ecdysozoa</taxon>
        <taxon>Arthropoda</taxon>
        <taxon>Hexapoda</taxon>
        <taxon>Insecta</taxon>
        <taxon>Pterygota</taxon>
        <taxon>Neoptera</taxon>
        <taxon>Endopterygota</taxon>
        <taxon>Lepidoptera</taxon>
        <taxon>Glossata</taxon>
        <taxon>Ditrysia</taxon>
        <taxon>Noctuoidea</taxon>
        <taxon>Erebidae</taxon>
        <taxon>Arctiinae</taxon>
        <taxon>Arctia</taxon>
    </lineage>
</organism>
<keyword evidence="13" id="KW-0472">Membrane</keyword>
<dbReference type="AlphaFoldDB" id="A0A8S0Z6U3"/>
<evidence type="ECO:0000256" key="11">
    <source>
        <dbReference type="ARBA" id="ARBA00023004"/>
    </source>
</evidence>
<evidence type="ECO:0000256" key="2">
    <source>
        <dbReference type="ARBA" id="ARBA00003690"/>
    </source>
</evidence>
<comment type="caution">
    <text evidence="16">The sequence shown here is derived from an EMBL/GenBank/DDBJ whole genome shotgun (WGS) entry which is preliminary data.</text>
</comment>
<keyword evidence="12 15" id="KW-0503">Monooxygenase</keyword>
<comment type="similarity">
    <text evidence="5 15">Belongs to the cytochrome P450 family.</text>
</comment>
<comment type="subcellular location">
    <subcellularLocation>
        <location evidence="4">Endoplasmic reticulum membrane</location>
        <topology evidence="4">Peripheral membrane protein</topology>
    </subcellularLocation>
    <subcellularLocation>
        <location evidence="3">Microsome membrane</location>
        <topology evidence="3">Peripheral membrane protein</topology>
    </subcellularLocation>
</comment>
<dbReference type="InterPro" id="IPR001128">
    <property type="entry name" value="Cyt_P450"/>
</dbReference>
<dbReference type="PANTHER" id="PTHR24291:SF189">
    <property type="entry name" value="CYTOCHROME P450 4C3-RELATED"/>
    <property type="match status" value="1"/>
</dbReference>
<dbReference type="Gene3D" id="1.10.630.10">
    <property type="entry name" value="Cytochrome P450"/>
    <property type="match status" value="1"/>
</dbReference>
<keyword evidence="11 14" id="KW-0408">Iron</keyword>
<comment type="function">
    <text evidence="2">May be involved in the metabolism of insect hormones and in the breakdown of synthetic insecticides.</text>
</comment>
<dbReference type="InterPro" id="IPR050196">
    <property type="entry name" value="Cytochrome_P450_Monoox"/>
</dbReference>
<dbReference type="EMBL" id="CADEBD010000279">
    <property type="protein sequence ID" value="CAB3227551.1"/>
    <property type="molecule type" value="Genomic_DNA"/>
</dbReference>
<dbReference type="PRINTS" id="PR00463">
    <property type="entry name" value="EP450I"/>
</dbReference>
<dbReference type="GO" id="GO:0005789">
    <property type="term" value="C:endoplasmic reticulum membrane"/>
    <property type="evidence" value="ECO:0007669"/>
    <property type="project" value="UniProtKB-SubCell"/>
</dbReference>
<proteinExistence type="inferred from homology"/>
<evidence type="ECO:0008006" key="18">
    <source>
        <dbReference type="Google" id="ProtNLM"/>
    </source>
</evidence>
<dbReference type="GO" id="GO:0005506">
    <property type="term" value="F:iron ion binding"/>
    <property type="evidence" value="ECO:0007669"/>
    <property type="project" value="InterPro"/>
</dbReference>
<keyword evidence="7 14" id="KW-0479">Metal-binding</keyword>
<evidence type="ECO:0000256" key="10">
    <source>
        <dbReference type="ARBA" id="ARBA00023002"/>
    </source>
</evidence>
<protein>
    <recommendedName>
        <fullName evidence="18">Cytochrome P450</fullName>
    </recommendedName>
</protein>
<dbReference type="PRINTS" id="PR00385">
    <property type="entry name" value="P450"/>
</dbReference>
<dbReference type="OrthoDB" id="2015280at2759"/>
<keyword evidence="9" id="KW-0492">Microsome</keyword>
<evidence type="ECO:0000256" key="8">
    <source>
        <dbReference type="ARBA" id="ARBA00022824"/>
    </source>
</evidence>
<gene>
    <name evidence="16" type="ORF">APLA_LOCUS3109</name>
</gene>
<dbReference type="InterPro" id="IPR002401">
    <property type="entry name" value="Cyt_P450_E_grp-I"/>
</dbReference>
<dbReference type="PANTHER" id="PTHR24291">
    <property type="entry name" value="CYTOCHROME P450 FAMILY 4"/>
    <property type="match status" value="1"/>
</dbReference>
<dbReference type="PROSITE" id="PS00086">
    <property type="entry name" value="CYTOCHROME_P450"/>
    <property type="match status" value="1"/>
</dbReference>
<evidence type="ECO:0000256" key="7">
    <source>
        <dbReference type="ARBA" id="ARBA00022723"/>
    </source>
</evidence>
<evidence type="ECO:0000256" key="9">
    <source>
        <dbReference type="ARBA" id="ARBA00022848"/>
    </source>
</evidence>
<evidence type="ECO:0000256" key="15">
    <source>
        <dbReference type="RuleBase" id="RU000461"/>
    </source>
</evidence>
<evidence type="ECO:0000313" key="17">
    <source>
        <dbReference type="Proteomes" id="UP000494256"/>
    </source>
</evidence>
<evidence type="ECO:0000256" key="3">
    <source>
        <dbReference type="ARBA" id="ARBA00004174"/>
    </source>
</evidence>
<dbReference type="GO" id="GO:0020037">
    <property type="term" value="F:heme binding"/>
    <property type="evidence" value="ECO:0007669"/>
    <property type="project" value="InterPro"/>
</dbReference>
<dbReference type="Pfam" id="PF00067">
    <property type="entry name" value="p450"/>
    <property type="match status" value="1"/>
</dbReference>
<dbReference type="Proteomes" id="UP000494256">
    <property type="component" value="Unassembled WGS sequence"/>
</dbReference>
<evidence type="ECO:0000256" key="12">
    <source>
        <dbReference type="ARBA" id="ARBA00023033"/>
    </source>
</evidence>
<accession>A0A8S0Z6U3</accession>
<dbReference type="GO" id="GO:0016705">
    <property type="term" value="F:oxidoreductase activity, acting on paired donors, with incorporation or reduction of molecular oxygen"/>
    <property type="evidence" value="ECO:0007669"/>
    <property type="project" value="InterPro"/>
</dbReference>
<keyword evidence="6 14" id="KW-0349">Heme</keyword>